<comment type="caution">
    <text evidence="8">The sequence shown here is derived from an EMBL/GenBank/DDBJ whole genome shotgun (WGS) entry which is preliminary data.</text>
</comment>
<accession>A0A1F5YIW4</accession>
<dbReference type="PROSITE" id="PS00475">
    <property type="entry name" value="RIBOSOMAL_L15"/>
    <property type="match status" value="1"/>
</dbReference>
<organism evidence="8 9">
    <name type="scientific">Candidatus Gottesmanbacteria bacterium RBG_13_37_7</name>
    <dbReference type="NCBI Taxonomy" id="1798369"/>
    <lineage>
        <taxon>Bacteria</taxon>
        <taxon>Candidatus Gottesmaniibacteriota</taxon>
    </lineage>
</organism>
<comment type="function">
    <text evidence="4">Binds to the 23S rRNA.</text>
</comment>
<dbReference type="HAMAP" id="MF_01341">
    <property type="entry name" value="Ribosomal_uL15"/>
    <property type="match status" value="1"/>
</dbReference>
<dbReference type="GO" id="GO:0003735">
    <property type="term" value="F:structural constituent of ribosome"/>
    <property type="evidence" value="ECO:0007669"/>
    <property type="project" value="InterPro"/>
</dbReference>
<gene>
    <name evidence="4" type="primary">rplO</name>
    <name evidence="8" type="ORF">A2Y99_04720</name>
</gene>
<sequence length="147" mass="16007">MIQLNKLPKLIKSEKKRLGQGHGSGRGKTAGRGTKGQRSRGKIPHQIGILGVSLVRRLPLYRGKYKNKPKAGKPLPINIKFLNIIPKNSVVDLNFLIARKIIDQKAALDFGVKILGDGELEVPLTVKLPCSKNAKRKIESAGGKVSS</sequence>
<evidence type="ECO:0000256" key="2">
    <source>
        <dbReference type="ARBA" id="ARBA00022980"/>
    </source>
</evidence>
<dbReference type="GO" id="GO:0019843">
    <property type="term" value="F:rRNA binding"/>
    <property type="evidence" value="ECO:0007669"/>
    <property type="project" value="UniProtKB-UniRule"/>
</dbReference>
<dbReference type="Pfam" id="PF00828">
    <property type="entry name" value="Ribosomal_L27A"/>
    <property type="match status" value="1"/>
</dbReference>
<keyword evidence="2 4" id="KW-0689">Ribosomal protein</keyword>
<dbReference type="InterPro" id="IPR021131">
    <property type="entry name" value="Ribosomal_uL15/eL18"/>
</dbReference>
<keyword evidence="4" id="KW-0694">RNA-binding</keyword>
<dbReference type="InterPro" id="IPR036227">
    <property type="entry name" value="Ribosomal_uL15/eL18_sf"/>
</dbReference>
<dbReference type="PANTHER" id="PTHR12934:SF11">
    <property type="entry name" value="LARGE RIBOSOMAL SUBUNIT PROTEIN UL15M"/>
    <property type="match status" value="1"/>
</dbReference>
<comment type="subunit">
    <text evidence="4">Part of the 50S ribosomal subunit.</text>
</comment>
<dbReference type="AlphaFoldDB" id="A0A1F5YIW4"/>
<evidence type="ECO:0000256" key="5">
    <source>
        <dbReference type="RuleBase" id="RU003888"/>
    </source>
</evidence>
<feature type="domain" description="Large ribosomal subunit protein uL15/eL18" evidence="7">
    <location>
        <begin position="78"/>
        <end position="145"/>
    </location>
</feature>
<dbReference type="InterPro" id="IPR030878">
    <property type="entry name" value="Ribosomal_uL15"/>
</dbReference>
<dbReference type="GO" id="GO:0015934">
    <property type="term" value="C:large ribosomal subunit"/>
    <property type="evidence" value="ECO:0007669"/>
    <property type="project" value="InterPro"/>
</dbReference>
<dbReference type="EMBL" id="MFIY01000024">
    <property type="protein sequence ID" value="OGG00110.1"/>
    <property type="molecule type" value="Genomic_DNA"/>
</dbReference>
<feature type="compositionally biased region" description="Gly residues" evidence="6">
    <location>
        <begin position="20"/>
        <end position="34"/>
    </location>
</feature>
<dbReference type="InterPro" id="IPR001196">
    <property type="entry name" value="Ribosomal_uL15_CS"/>
</dbReference>
<dbReference type="Gene3D" id="3.100.10.10">
    <property type="match status" value="1"/>
</dbReference>
<keyword evidence="4" id="KW-0699">rRNA-binding</keyword>
<dbReference type="PANTHER" id="PTHR12934">
    <property type="entry name" value="50S RIBOSOMAL PROTEIN L15"/>
    <property type="match status" value="1"/>
</dbReference>
<reference evidence="8 9" key="1">
    <citation type="journal article" date="2016" name="Nat. Commun.">
        <title>Thousands of microbial genomes shed light on interconnected biogeochemical processes in an aquifer system.</title>
        <authorList>
            <person name="Anantharaman K."/>
            <person name="Brown C.T."/>
            <person name="Hug L.A."/>
            <person name="Sharon I."/>
            <person name="Castelle C.J."/>
            <person name="Probst A.J."/>
            <person name="Thomas B.C."/>
            <person name="Singh A."/>
            <person name="Wilkins M.J."/>
            <person name="Karaoz U."/>
            <person name="Brodie E.L."/>
            <person name="Williams K.H."/>
            <person name="Hubbard S.S."/>
            <person name="Banfield J.F."/>
        </authorList>
    </citation>
    <scope>NUCLEOTIDE SEQUENCE [LARGE SCALE GENOMIC DNA]</scope>
</reference>
<evidence type="ECO:0000313" key="9">
    <source>
        <dbReference type="Proteomes" id="UP000178230"/>
    </source>
</evidence>
<dbReference type="Proteomes" id="UP000178230">
    <property type="component" value="Unassembled WGS sequence"/>
</dbReference>
<name>A0A1F5YIW4_9BACT</name>
<comment type="similarity">
    <text evidence="1 4 5">Belongs to the universal ribosomal protein uL15 family.</text>
</comment>
<evidence type="ECO:0000256" key="4">
    <source>
        <dbReference type="HAMAP-Rule" id="MF_01341"/>
    </source>
</evidence>
<keyword evidence="3 4" id="KW-0687">Ribonucleoprotein</keyword>
<dbReference type="NCBIfam" id="TIGR01071">
    <property type="entry name" value="rplO_bact"/>
    <property type="match status" value="1"/>
</dbReference>
<feature type="region of interest" description="Disordered" evidence="6">
    <location>
        <begin position="13"/>
        <end position="41"/>
    </location>
</feature>
<dbReference type="GO" id="GO:0006412">
    <property type="term" value="P:translation"/>
    <property type="evidence" value="ECO:0007669"/>
    <property type="project" value="UniProtKB-UniRule"/>
</dbReference>
<dbReference type="InterPro" id="IPR005749">
    <property type="entry name" value="Ribosomal_uL15_bac-type"/>
</dbReference>
<evidence type="ECO:0000256" key="1">
    <source>
        <dbReference type="ARBA" id="ARBA00007320"/>
    </source>
</evidence>
<evidence type="ECO:0000259" key="7">
    <source>
        <dbReference type="Pfam" id="PF00828"/>
    </source>
</evidence>
<evidence type="ECO:0000313" key="8">
    <source>
        <dbReference type="EMBL" id="OGG00110.1"/>
    </source>
</evidence>
<proteinExistence type="inferred from homology"/>
<dbReference type="SUPFAM" id="SSF52080">
    <property type="entry name" value="Ribosomal proteins L15p and L18e"/>
    <property type="match status" value="1"/>
</dbReference>
<protein>
    <recommendedName>
        <fullName evidence="4">Large ribosomal subunit protein uL15</fullName>
    </recommendedName>
</protein>
<evidence type="ECO:0000256" key="3">
    <source>
        <dbReference type="ARBA" id="ARBA00023274"/>
    </source>
</evidence>
<evidence type="ECO:0000256" key="6">
    <source>
        <dbReference type="SAM" id="MobiDB-lite"/>
    </source>
</evidence>